<dbReference type="Pfam" id="PF12771">
    <property type="entry name" value="SusD-like_2"/>
    <property type="match status" value="1"/>
</dbReference>
<dbReference type="Gene3D" id="1.25.40.390">
    <property type="match status" value="1"/>
</dbReference>
<evidence type="ECO:0000313" key="3">
    <source>
        <dbReference type="Proteomes" id="UP000184480"/>
    </source>
</evidence>
<dbReference type="InterPro" id="IPR041662">
    <property type="entry name" value="SusD-like_2"/>
</dbReference>
<dbReference type="OrthoDB" id="1109828at2"/>
<dbReference type="PROSITE" id="PS51257">
    <property type="entry name" value="PROKAR_LIPOPROTEIN"/>
    <property type="match status" value="1"/>
</dbReference>
<dbReference type="STRING" id="1346286.SAMN05444362_111120"/>
<evidence type="ECO:0000313" key="2">
    <source>
        <dbReference type="EMBL" id="SHF88900.1"/>
    </source>
</evidence>
<organism evidence="2 3">
    <name type="scientific">Dysgonomonas macrotermitis</name>
    <dbReference type="NCBI Taxonomy" id="1346286"/>
    <lineage>
        <taxon>Bacteria</taxon>
        <taxon>Pseudomonadati</taxon>
        <taxon>Bacteroidota</taxon>
        <taxon>Bacteroidia</taxon>
        <taxon>Bacteroidales</taxon>
        <taxon>Dysgonomonadaceae</taxon>
        <taxon>Dysgonomonas</taxon>
    </lineage>
</organism>
<keyword evidence="1" id="KW-0732">Signal</keyword>
<name>A0A1M5FBB2_9BACT</name>
<dbReference type="InterPro" id="IPR011990">
    <property type="entry name" value="TPR-like_helical_dom_sf"/>
</dbReference>
<keyword evidence="3" id="KW-1185">Reference proteome</keyword>
<feature type="signal peptide" evidence="1">
    <location>
        <begin position="1"/>
        <end position="23"/>
    </location>
</feature>
<proteinExistence type="predicted"/>
<feature type="chain" id="PRO_5009910079" evidence="1">
    <location>
        <begin position="24"/>
        <end position="534"/>
    </location>
</feature>
<dbReference type="RefSeq" id="WP_062178860.1">
    <property type="nucleotide sequence ID" value="NZ_BBXL01000006.1"/>
</dbReference>
<dbReference type="Proteomes" id="UP000184480">
    <property type="component" value="Unassembled WGS sequence"/>
</dbReference>
<protein>
    <submittedName>
        <fullName evidence="2">Starch-binding associating with outer membrane</fullName>
    </submittedName>
</protein>
<dbReference type="AlphaFoldDB" id="A0A1M5FBB2"/>
<dbReference type="EMBL" id="FQUC01000011">
    <property type="protein sequence ID" value="SHF88900.1"/>
    <property type="molecule type" value="Genomic_DNA"/>
</dbReference>
<evidence type="ECO:0000256" key="1">
    <source>
        <dbReference type="SAM" id="SignalP"/>
    </source>
</evidence>
<dbReference type="SUPFAM" id="SSF48452">
    <property type="entry name" value="TPR-like"/>
    <property type="match status" value="1"/>
</dbReference>
<sequence>MKKNILLFIFSISLGLISFSSCTDFDNLNDDPYNPKEEDYDFSKADLGAALRYGSNLDYIADNGGLAGGGDLFDRIKNNCWEPWAQYFVGGANPQNGWVEAYWKANYATWMSLLNGVIRDAALYPDRENSEAIARIWRVYMLSTFSDYFGPVPFSEDPTEPSPDYMSVQDLHTIFFKDLERAIDLFVPGPTMVVDEDFIFGGDILKWQKFANTQRFMLALKISEIDQATAVAEMKKSLAHPAGLMTSTADDAVGRWYDSWQNGPAYGGLTWNRYAMTTTMEKMITGIGGFPYTGAATGKKPSHVDPRAQTWFDPSNQGSNFQGVNVAPITWDENTISWISATIKADNRRPLDQLTYVETCFMLAEAVHRGFVSAGEAGGDDKAWYEKGVKASFARWGVSAKADDYLASTAKNGWGTSAKYDDTSGAGNTKLEKIVTQRYLGLFTDLSFHVWNDKRRLNLPAMDIPEYQNTSVGTWPRDGNIQNPMNYFQRGMYPQNEEMNNPKYTLVPLGGENIVTVPLWWASKKANYCTSTSK</sequence>
<reference evidence="3" key="1">
    <citation type="submission" date="2016-11" db="EMBL/GenBank/DDBJ databases">
        <authorList>
            <person name="Varghese N."/>
            <person name="Submissions S."/>
        </authorList>
    </citation>
    <scope>NUCLEOTIDE SEQUENCE [LARGE SCALE GENOMIC DNA]</scope>
    <source>
        <strain evidence="3">DSM 27370</strain>
    </source>
</reference>
<gene>
    <name evidence="2" type="ORF">SAMN05444362_111120</name>
</gene>
<accession>A0A1M5FBB2</accession>